<keyword evidence="3" id="KW-0436">Ligase</keyword>
<dbReference type="GO" id="GO:0016874">
    <property type="term" value="F:ligase activity"/>
    <property type="evidence" value="ECO:0007669"/>
    <property type="project" value="UniProtKB-KW"/>
</dbReference>
<comment type="similarity">
    <text evidence="2">Belongs to the 2H phosphoesterase superfamily. ThpR family.</text>
</comment>
<feature type="short sequence motif" description="HXTX 1" evidence="2">
    <location>
        <begin position="20"/>
        <end position="23"/>
    </location>
</feature>
<dbReference type="HAMAP" id="MF_01940">
    <property type="entry name" value="RNA_CPDase"/>
    <property type="match status" value="1"/>
</dbReference>
<evidence type="ECO:0000313" key="4">
    <source>
        <dbReference type="Proteomes" id="UP000183974"/>
    </source>
</evidence>
<dbReference type="NCBIfam" id="TIGR02258">
    <property type="entry name" value="2_5_ligase"/>
    <property type="match status" value="1"/>
</dbReference>
<keyword evidence="1 2" id="KW-0378">Hydrolase</keyword>
<dbReference type="InterPro" id="IPR009097">
    <property type="entry name" value="Cyclic_Pdiesterase"/>
</dbReference>
<feature type="active site" description="Proton acceptor" evidence="2">
    <location>
        <position position="103"/>
    </location>
</feature>
<feature type="short sequence motif" description="HXTX 2" evidence="2">
    <location>
        <begin position="103"/>
        <end position="106"/>
    </location>
</feature>
<dbReference type="Gene3D" id="3.90.1140.10">
    <property type="entry name" value="Cyclic phosphodiesterase"/>
    <property type="match status" value="1"/>
</dbReference>
<dbReference type="GO" id="GO:0004113">
    <property type="term" value="F:2',3'-cyclic-nucleotide 3'-phosphodiesterase activity"/>
    <property type="evidence" value="ECO:0007669"/>
    <property type="project" value="InterPro"/>
</dbReference>
<dbReference type="InterPro" id="IPR004175">
    <property type="entry name" value="RNA_CPDase"/>
</dbReference>
<dbReference type="PANTHER" id="PTHR35561">
    <property type="entry name" value="RNA 2',3'-CYCLIC PHOSPHODIESTERASE"/>
    <property type="match status" value="1"/>
</dbReference>
<sequence length="164" mass="18538">MERLQSDLGAGRLVPPENMHVTLAFLDQQEVPVAEALHDRLSDIDLPAFDMRISGVDVFDRRAPRLLFAGVERDASLVALRDKVRVAAHDAGIELRRERFRPHVTLARFRHKMQAQERDRLGAFLEAHGDFSLAPFHVDGFGLYRSTLGHDGPIYDLLANYALQ</sequence>
<feature type="active site" description="Proton donor" evidence="2">
    <location>
        <position position="20"/>
    </location>
</feature>
<protein>
    <recommendedName>
        <fullName evidence="2">RNA 2',3'-cyclic phosphodiesterase</fullName>
        <shortName evidence="2">RNA 2',3'-CPDase</shortName>
        <ecNumber evidence="2">3.1.4.58</ecNumber>
    </recommendedName>
</protein>
<dbReference type="Proteomes" id="UP000183974">
    <property type="component" value="Unassembled WGS sequence"/>
</dbReference>
<dbReference type="STRING" id="337701.SAMN05444398_10860"/>
<gene>
    <name evidence="3" type="ORF">SAMN05444398_10860</name>
</gene>
<dbReference type="SUPFAM" id="SSF55144">
    <property type="entry name" value="LigT-like"/>
    <property type="match status" value="1"/>
</dbReference>
<dbReference type="GO" id="GO:0008664">
    <property type="term" value="F:RNA 2',3'-cyclic 3'-phosphodiesterase activity"/>
    <property type="evidence" value="ECO:0007669"/>
    <property type="project" value="UniProtKB-EC"/>
</dbReference>
<comment type="catalytic activity">
    <reaction evidence="2">
        <text>a 3'-end 2',3'-cyclophospho-ribonucleotide-RNA + H2O = a 3'-end 2'-phospho-ribonucleotide-RNA + H(+)</text>
        <dbReference type="Rhea" id="RHEA:11828"/>
        <dbReference type="Rhea" id="RHEA-COMP:10464"/>
        <dbReference type="Rhea" id="RHEA-COMP:17353"/>
        <dbReference type="ChEBI" id="CHEBI:15377"/>
        <dbReference type="ChEBI" id="CHEBI:15378"/>
        <dbReference type="ChEBI" id="CHEBI:83064"/>
        <dbReference type="ChEBI" id="CHEBI:173113"/>
        <dbReference type="EC" id="3.1.4.58"/>
    </reaction>
</comment>
<evidence type="ECO:0000256" key="2">
    <source>
        <dbReference type="HAMAP-Rule" id="MF_01940"/>
    </source>
</evidence>
<accession>A0A1M7F2X4</accession>
<organism evidence="3 4">
    <name type="scientific">Roseovarius pacificus</name>
    <dbReference type="NCBI Taxonomy" id="337701"/>
    <lineage>
        <taxon>Bacteria</taxon>
        <taxon>Pseudomonadati</taxon>
        <taxon>Pseudomonadota</taxon>
        <taxon>Alphaproteobacteria</taxon>
        <taxon>Rhodobacterales</taxon>
        <taxon>Roseobacteraceae</taxon>
        <taxon>Roseovarius</taxon>
    </lineage>
</organism>
<dbReference type="AlphaFoldDB" id="A0A1M7F2X4"/>
<keyword evidence="4" id="KW-1185">Reference proteome</keyword>
<proteinExistence type="inferred from homology"/>
<dbReference type="EC" id="3.1.4.58" evidence="2"/>
<evidence type="ECO:0000256" key="1">
    <source>
        <dbReference type="ARBA" id="ARBA00022801"/>
    </source>
</evidence>
<dbReference type="PANTHER" id="PTHR35561:SF1">
    <property type="entry name" value="RNA 2',3'-CYCLIC PHOSPHODIESTERASE"/>
    <property type="match status" value="1"/>
</dbReference>
<evidence type="ECO:0000313" key="3">
    <source>
        <dbReference type="EMBL" id="SHL98343.1"/>
    </source>
</evidence>
<comment type="function">
    <text evidence="2">Hydrolyzes RNA 2',3'-cyclic phosphodiester to an RNA 2'-phosphomonoester.</text>
</comment>
<name>A0A1M7F2X4_9RHOB</name>
<reference evidence="3 4" key="1">
    <citation type="submission" date="2016-11" db="EMBL/GenBank/DDBJ databases">
        <authorList>
            <person name="Jaros S."/>
            <person name="Januszkiewicz K."/>
            <person name="Wedrychowicz H."/>
        </authorList>
    </citation>
    <scope>NUCLEOTIDE SEQUENCE [LARGE SCALE GENOMIC DNA]</scope>
    <source>
        <strain evidence="3 4">DSM 29589</strain>
    </source>
</reference>
<dbReference type="EMBL" id="FRBR01000008">
    <property type="protein sequence ID" value="SHL98343.1"/>
    <property type="molecule type" value="Genomic_DNA"/>
</dbReference>
<dbReference type="Pfam" id="PF13563">
    <property type="entry name" value="2_5_RNA_ligase2"/>
    <property type="match status" value="1"/>
</dbReference>